<protein>
    <recommendedName>
        <fullName evidence="4">Pilus assembly protein</fullName>
    </recommendedName>
</protein>
<reference evidence="2 3" key="1">
    <citation type="submission" date="2021-03" db="EMBL/GenBank/DDBJ databases">
        <title>Genomic Encyclopedia of Type Strains, Phase IV (KMG-IV): sequencing the most valuable type-strain genomes for metagenomic binning, comparative biology and taxonomic classification.</title>
        <authorList>
            <person name="Goeker M."/>
        </authorList>
    </citation>
    <scope>NUCLEOTIDE SEQUENCE [LARGE SCALE GENOMIC DNA]</scope>
    <source>
        <strain evidence="2 3">DSM 15596</strain>
    </source>
</reference>
<evidence type="ECO:0008006" key="4">
    <source>
        <dbReference type="Google" id="ProtNLM"/>
    </source>
</evidence>
<proteinExistence type="predicted"/>
<evidence type="ECO:0000313" key="2">
    <source>
        <dbReference type="EMBL" id="MBP1897052.1"/>
    </source>
</evidence>
<gene>
    <name evidence="2" type="ORF">J2Z18_006197</name>
</gene>
<evidence type="ECO:0000313" key="3">
    <source>
        <dbReference type="Proteomes" id="UP000706926"/>
    </source>
</evidence>
<name>A0ABS4FLA3_9BACL</name>
<keyword evidence="3" id="KW-1185">Reference proteome</keyword>
<feature type="transmembrane region" description="Helical" evidence="1">
    <location>
        <begin position="119"/>
        <end position="137"/>
    </location>
</feature>
<keyword evidence="1" id="KW-0812">Transmembrane</keyword>
<keyword evidence="1" id="KW-1133">Transmembrane helix</keyword>
<keyword evidence="1" id="KW-0472">Membrane</keyword>
<sequence>MAKKEQKISLGKAIIFGNPNYRYNEEAGRFVPTNEDDRSSVCTILDVQEVTQDKVITSHYVLPMSDATISTSDDGLVYSFNCSLPYLQETAHLAEIEKNTIMNQAFNYPGRTQQAKTSGVMWLLIGLLGLLAIIGMFK</sequence>
<dbReference type="Proteomes" id="UP000706926">
    <property type="component" value="Unassembled WGS sequence"/>
</dbReference>
<organism evidence="2 3">
    <name type="scientific">Paenibacillus lactis</name>
    <dbReference type="NCBI Taxonomy" id="228574"/>
    <lineage>
        <taxon>Bacteria</taxon>
        <taxon>Bacillati</taxon>
        <taxon>Bacillota</taxon>
        <taxon>Bacilli</taxon>
        <taxon>Bacillales</taxon>
        <taxon>Paenibacillaceae</taxon>
        <taxon>Paenibacillus</taxon>
    </lineage>
</organism>
<accession>A0ABS4FLA3</accession>
<evidence type="ECO:0000256" key="1">
    <source>
        <dbReference type="SAM" id="Phobius"/>
    </source>
</evidence>
<dbReference type="EMBL" id="JAGGKI010000041">
    <property type="protein sequence ID" value="MBP1897052.1"/>
    <property type="molecule type" value="Genomic_DNA"/>
</dbReference>
<comment type="caution">
    <text evidence="2">The sequence shown here is derived from an EMBL/GenBank/DDBJ whole genome shotgun (WGS) entry which is preliminary data.</text>
</comment>
<dbReference type="RefSeq" id="WP_210095783.1">
    <property type="nucleotide sequence ID" value="NZ_JAGGKI010000041.1"/>
</dbReference>
<dbReference type="GeneID" id="95408021"/>